<keyword evidence="3" id="KW-1185">Reference proteome</keyword>
<gene>
    <name evidence="2" type="ORF">CR152_25755</name>
</gene>
<evidence type="ECO:0000313" key="3">
    <source>
        <dbReference type="Proteomes" id="UP000229897"/>
    </source>
</evidence>
<dbReference type="InterPro" id="IPR018649">
    <property type="entry name" value="SHOCT"/>
</dbReference>
<name>A0A2D2DRC4_9BURK</name>
<accession>A0A2D2DRC4</accession>
<dbReference type="AlphaFoldDB" id="A0A2D2DRC4"/>
<feature type="domain" description="SHOCT" evidence="1">
    <location>
        <begin position="201"/>
        <end position="228"/>
    </location>
</feature>
<reference evidence="2" key="1">
    <citation type="submission" date="2017-10" db="EMBL/GenBank/DDBJ databases">
        <title>Massilia psychrophilum sp. nov., a novel purple-pigmented bacterium isolated from Tianshan glacier, Xinjiang Municipality, China.</title>
        <authorList>
            <person name="Wang H."/>
        </authorList>
    </citation>
    <scope>NUCLEOTIDE SEQUENCE [LARGE SCALE GENOMIC DNA]</scope>
    <source>
        <strain evidence="2">B2</strain>
    </source>
</reference>
<dbReference type="EMBL" id="CP024608">
    <property type="protein sequence ID" value="ATQ77527.1"/>
    <property type="molecule type" value="Genomic_DNA"/>
</dbReference>
<proteinExistence type="predicted"/>
<organism evidence="2 3">
    <name type="scientific">Massilia violaceinigra</name>
    <dbReference type="NCBI Taxonomy" id="2045208"/>
    <lineage>
        <taxon>Bacteria</taxon>
        <taxon>Pseudomonadati</taxon>
        <taxon>Pseudomonadota</taxon>
        <taxon>Betaproteobacteria</taxon>
        <taxon>Burkholderiales</taxon>
        <taxon>Oxalobacteraceae</taxon>
        <taxon>Telluria group</taxon>
        <taxon>Massilia</taxon>
    </lineage>
</organism>
<protein>
    <recommendedName>
        <fullName evidence="1">SHOCT domain-containing protein</fullName>
    </recommendedName>
</protein>
<evidence type="ECO:0000313" key="2">
    <source>
        <dbReference type="EMBL" id="ATQ77527.1"/>
    </source>
</evidence>
<evidence type="ECO:0000259" key="1">
    <source>
        <dbReference type="Pfam" id="PF09851"/>
    </source>
</evidence>
<sequence>MWLGLIVGSLVLWLVAGAVRANQREKAFLAAMAAAGLRVTQHVVGIDQKTGVGIDEVSGKMCLITADGKNLPTRLFPYDDLFSAELIEDGVSLMMASRGRFPHPGENGRWVNSAASSARVLELRLVVSRTTAPPLSLTFLNVQTPKNSRQYTDKAASARRWFSLMNVIIDQANRNEEERMARRAALETPAAPPVPLGAVADEIKKLGELMSSGLLTEEEFAEQKAKLLGDTDYEARAAARRLSFGNRTGRPS</sequence>
<dbReference type="KEGG" id="mass:CR152_25755"/>
<dbReference type="Proteomes" id="UP000229897">
    <property type="component" value="Chromosome"/>
</dbReference>
<dbReference type="Pfam" id="PF09851">
    <property type="entry name" value="SHOCT"/>
    <property type="match status" value="1"/>
</dbReference>